<dbReference type="AlphaFoldDB" id="A0A7W7ZA31"/>
<dbReference type="Proteomes" id="UP000540989">
    <property type="component" value="Unassembled WGS sequence"/>
</dbReference>
<dbReference type="EMBL" id="JACHIP010000001">
    <property type="protein sequence ID" value="MBB5055993.1"/>
    <property type="molecule type" value="Genomic_DNA"/>
</dbReference>
<proteinExistence type="predicted"/>
<dbReference type="NCBIfam" id="TIGR03433">
    <property type="entry name" value="padR_acidobact"/>
    <property type="match status" value="1"/>
</dbReference>
<dbReference type="Pfam" id="PF03551">
    <property type="entry name" value="PadR"/>
    <property type="match status" value="1"/>
</dbReference>
<feature type="domain" description="Transcription regulator PadR N-terminal" evidence="1">
    <location>
        <begin position="21"/>
        <end position="94"/>
    </location>
</feature>
<dbReference type="InterPro" id="IPR005149">
    <property type="entry name" value="Tscrpt_reg_PadR_N"/>
</dbReference>
<dbReference type="InterPro" id="IPR036390">
    <property type="entry name" value="WH_DNA-bd_sf"/>
</dbReference>
<dbReference type="InterPro" id="IPR017799">
    <property type="entry name" value="Tscrpt_reg_PadR_acidobac-type"/>
</dbReference>
<keyword evidence="3" id="KW-1185">Reference proteome</keyword>
<dbReference type="PANTHER" id="PTHR33169">
    <property type="entry name" value="PADR-FAMILY TRANSCRIPTIONAL REGULATOR"/>
    <property type="match status" value="1"/>
</dbReference>
<gene>
    <name evidence="2" type="ORF">HDF16_000662</name>
</gene>
<dbReference type="PANTHER" id="PTHR33169:SF14">
    <property type="entry name" value="TRANSCRIPTIONAL REGULATOR RV3488"/>
    <property type="match status" value="1"/>
</dbReference>
<dbReference type="Gene3D" id="1.10.10.10">
    <property type="entry name" value="Winged helix-like DNA-binding domain superfamily/Winged helix DNA-binding domain"/>
    <property type="match status" value="1"/>
</dbReference>
<comment type="caution">
    <text evidence="2">The sequence shown here is derived from an EMBL/GenBank/DDBJ whole genome shotgun (WGS) entry which is preliminary data.</text>
</comment>
<evidence type="ECO:0000313" key="3">
    <source>
        <dbReference type="Proteomes" id="UP000540989"/>
    </source>
</evidence>
<evidence type="ECO:0000313" key="2">
    <source>
        <dbReference type="EMBL" id="MBB5055993.1"/>
    </source>
</evidence>
<dbReference type="InterPro" id="IPR052509">
    <property type="entry name" value="Metal_resp_DNA-bind_regulator"/>
</dbReference>
<protein>
    <submittedName>
        <fullName evidence="2">Transcriptional regulator</fullName>
    </submittedName>
</protein>
<dbReference type="RefSeq" id="WP_184213706.1">
    <property type="nucleotide sequence ID" value="NZ_JACHIP010000001.1"/>
</dbReference>
<name>A0A7W7ZA31_9BACT</name>
<sequence>MRSKKPSEAGEILQGTLDLLILRTLVTGPSHGHTIAQSIERTSENALGVEQGSLYPALHRLEDRGWLQAEWGVSENNRRAKFYRLTAKGRKELNAAAGRWRKMTHAIGLILGESFE</sequence>
<evidence type="ECO:0000259" key="1">
    <source>
        <dbReference type="Pfam" id="PF03551"/>
    </source>
</evidence>
<dbReference type="SUPFAM" id="SSF46785">
    <property type="entry name" value="Winged helix' DNA-binding domain"/>
    <property type="match status" value="1"/>
</dbReference>
<reference evidence="2 3" key="1">
    <citation type="submission" date="2020-08" db="EMBL/GenBank/DDBJ databases">
        <title>Genomic Encyclopedia of Type Strains, Phase IV (KMG-V): Genome sequencing to study the core and pangenomes of soil and plant-associated prokaryotes.</title>
        <authorList>
            <person name="Whitman W."/>
        </authorList>
    </citation>
    <scope>NUCLEOTIDE SEQUENCE [LARGE SCALE GENOMIC DNA]</scope>
    <source>
        <strain evidence="2 3">M8UP14</strain>
    </source>
</reference>
<dbReference type="InterPro" id="IPR036388">
    <property type="entry name" value="WH-like_DNA-bd_sf"/>
</dbReference>
<organism evidence="2 3">
    <name type="scientific">Granulicella aggregans</name>
    <dbReference type="NCBI Taxonomy" id="474949"/>
    <lineage>
        <taxon>Bacteria</taxon>
        <taxon>Pseudomonadati</taxon>
        <taxon>Acidobacteriota</taxon>
        <taxon>Terriglobia</taxon>
        <taxon>Terriglobales</taxon>
        <taxon>Acidobacteriaceae</taxon>
        <taxon>Granulicella</taxon>
    </lineage>
</organism>
<accession>A0A7W7ZA31</accession>